<evidence type="ECO:0000256" key="3">
    <source>
        <dbReference type="ARBA" id="ARBA00022692"/>
    </source>
</evidence>
<keyword evidence="8 18" id="KW-0472">Membrane</keyword>
<dbReference type="InterPro" id="IPR006029">
    <property type="entry name" value="Neurotrans-gated_channel_TM"/>
</dbReference>
<keyword evidence="12" id="KW-0868">Chloride</keyword>
<dbReference type="InterPro" id="IPR018000">
    <property type="entry name" value="Neurotransmitter_ion_chnl_CS"/>
</dbReference>
<feature type="transmembrane region" description="Helical" evidence="18">
    <location>
        <begin position="348"/>
        <end position="370"/>
    </location>
</feature>
<dbReference type="GO" id="GO:0004890">
    <property type="term" value="F:GABA-A receptor activity"/>
    <property type="evidence" value="ECO:0007669"/>
    <property type="project" value="InterPro"/>
</dbReference>
<feature type="domain" description="Neurotransmitter-gated ion-channel transmembrane" evidence="20">
    <location>
        <begin position="290"/>
        <end position="482"/>
    </location>
</feature>
<dbReference type="PROSITE" id="PS00236">
    <property type="entry name" value="NEUROTR_ION_CHANNEL"/>
    <property type="match status" value="1"/>
</dbReference>
<keyword evidence="22" id="KW-0675">Receptor</keyword>
<organism evidence="21 22">
    <name type="scientific">Phascolarctos cinereus</name>
    <name type="common">Koala</name>
    <dbReference type="NCBI Taxonomy" id="38626"/>
    <lineage>
        <taxon>Eukaryota</taxon>
        <taxon>Metazoa</taxon>
        <taxon>Chordata</taxon>
        <taxon>Craniata</taxon>
        <taxon>Vertebrata</taxon>
        <taxon>Euteleostomi</taxon>
        <taxon>Mammalia</taxon>
        <taxon>Metatheria</taxon>
        <taxon>Diprotodontia</taxon>
        <taxon>Phascolarctidae</taxon>
        <taxon>Phascolarctos</taxon>
    </lineage>
</organism>
<evidence type="ECO:0000256" key="17">
    <source>
        <dbReference type="ARBA" id="ARBA00034104"/>
    </source>
</evidence>
<dbReference type="GO" id="GO:0005230">
    <property type="term" value="F:extracellular ligand-gated monoatomic ion channel activity"/>
    <property type="evidence" value="ECO:0007669"/>
    <property type="project" value="InterPro"/>
</dbReference>
<keyword evidence="21" id="KW-1185">Reference proteome</keyword>
<keyword evidence="3 18" id="KW-0812">Transmembrane</keyword>
<evidence type="ECO:0000256" key="10">
    <source>
        <dbReference type="ARBA" id="ARBA00023173"/>
    </source>
</evidence>
<dbReference type="RefSeq" id="XP_020818734.1">
    <property type="nucleotide sequence ID" value="XM_020963075.1"/>
</dbReference>
<reference evidence="22" key="1">
    <citation type="submission" date="2025-08" db="UniProtKB">
        <authorList>
            <consortium name="RefSeq"/>
        </authorList>
    </citation>
    <scope>IDENTIFICATION</scope>
    <source>
        <tissue evidence="22">Spleen</tissue>
    </source>
</reference>
<evidence type="ECO:0000256" key="4">
    <source>
        <dbReference type="ARBA" id="ARBA00022729"/>
    </source>
</evidence>
<comment type="similarity">
    <text evidence="18">Belongs to the ligand-gated ion channel (TC 1.A.9) family.</text>
</comment>
<dbReference type="FunFam" id="2.70.170.10:FF:000007">
    <property type="entry name" value="Gamma-aminobutyric acid type A receptor rho2 subunit"/>
    <property type="match status" value="1"/>
</dbReference>
<dbReference type="PRINTS" id="PR00253">
    <property type="entry name" value="GABAARECEPTR"/>
</dbReference>
<gene>
    <name evidence="22" type="primary">LOC110192041</name>
</gene>
<dbReference type="SUPFAM" id="SSF90112">
    <property type="entry name" value="Neurotransmitter-gated ion-channel transmembrane pore"/>
    <property type="match status" value="1"/>
</dbReference>
<keyword evidence="10" id="KW-0869">Chloride channel</keyword>
<evidence type="ECO:0000256" key="7">
    <source>
        <dbReference type="ARBA" id="ARBA00023065"/>
    </source>
</evidence>
<evidence type="ECO:0000256" key="16">
    <source>
        <dbReference type="ARBA" id="ARBA00031054"/>
    </source>
</evidence>
<evidence type="ECO:0000256" key="9">
    <source>
        <dbReference type="ARBA" id="ARBA00023157"/>
    </source>
</evidence>
<keyword evidence="13" id="KW-0628">Postsynaptic cell membrane</keyword>
<evidence type="ECO:0000256" key="6">
    <source>
        <dbReference type="ARBA" id="ARBA00023018"/>
    </source>
</evidence>
<dbReference type="GO" id="GO:0045211">
    <property type="term" value="C:postsynaptic membrane"/>
    <property type="evidence" value="ECO:0007669"/>
    <property type="project" value="UniProtKB-SubCell"/>
</dbReference>
<dbReference type="GO" id="GO:0005254">
    <property type="term" value="F:chloride channel activity"/>
    <property type="evidence" value="ECO:0007669"/>
    <property type="project" value="UniProtKB-KW"/>
</dbReference>
<keyword evidence="4" id="KW-0732">Signal</keyword>
<keyword evidence="14 18" id="KW-0407">Ion channel</keyword>
<dbReference type="NCBIfam" id="TIGR00860">
    <property type="entry name" value="LIC"/>
    <property type="match status" value="1"/>
</dbReference>
<keyword evidence="9" id="KW-1015">Disulfide bond</keyword>
<dbReference type="FunFam" id="1.20.58.390:FF:000005">
    <property type="entry name" value="Putative gamma-aminobutyric acid receptor subunit rho-2-like"/>
    <property type="match status" value="1"/>
</dbReference>
<dbReference type="GO" id="GO:0034707">
    <property type="term" value="C:chloride channel complex"/>
    <property type="evidence" value="ECO:0007669"/>
    <property type="project" value="UniProtKB-KW"/>
</dbReference>
<evidence type="ECO:0000256" key="1">
    <source>
        <dbReference type="ARBA" id="ARBA00022448"/>
    </source>
</evidence>
<keyword evidence="2" id="KW-1003">Cell membrane</keyword>
<dbReference type="Pfam" id="PF02931">
    <property type="entry name" value="Neur_chan_LBD"/>
    <property type="match status" value="1"/>
</dbReference>
<dbReference type="Gene3D" id="1.20.58.390">
    <property type="entry name" value="Neurotransmitter-gated ion-channel transmembrane domain"/>
    <property type="match status" value="1"/>
</dbReference>
<keyword evidence="11" id="KW-0325">Glycoprotein</keyword>
<keyword evidence="7 18" id="KW-0406">Ion transport</keyword>
<sequence length="486" mass="56801">MWKPGKTSPVRSDWTVTYFLTVFAKMPYFARVLLFLFCLVLLVESRNPRRRRWSGHLEIPRLSHLYKKTHDITKLQKGKTEQLLKVDEHDFTMRPAFGGPAIPVGVDVQVESLDSISEDFTMTLYLRHYWKDERLSFPSTTNKSMTFDGRLVKKIWVPDVFFVHSKRSFTHDTTTDNIMLRVFPDGHVLYSMRITVTAMCNMDFSHFPLDSQTCSLELESYAYTDEDLMLYWKNGDESLKTDEKISLSQFLIHKFHTTSRLAFYSSTGWYNRLYINFTLRRHIFFFLLQTYFPATLMVMLSWVSFWIDHRAVPARVSLGSTTVLTMSTIITGVNASMPRVSYIKAVDIYLWVSFVFVFLSVLEYAAVNYLTTVQERKERELRDKAPCLCGMLHSRTIMLDGNYSESEANSLAGYTRSHIVTDEERQEKIVVHLALSDEANTSRKKGLKSHMGLRIIQNTHVIDKYSRLIFPAFYIFFNLIYWSVFC</sequence>
<comment type="subcellular location">
    <subcellularLocation>
        <location evidence="17">Postsynaptic cell membrane</location>
        <topology evidence="17">Multi-pass membrane protein</topology>
    </subcellularLocation>
</comment>
<dbReference type="Proteomes" id="UP000515140">
    <property type="component" value="Unplaced"/>
</dbReference>
<evidence type="ECO:0000259" key="19">
    <source>
        <dbReference type="Pfam" id="PF02931"/>
    </source>
</evidence>
<dbReference type="PRINTS" id="PR00252">
    <property type="entry name" value="NRIONCHANNEL"/>
</dbReference>
<feature type="domain" description="Neurotransmitter-gated ion-channel ligand-binding" evidence="19">
    <location>
        <begin position="82"/>
        <end position="282"/>
    </location>
</feature>
<evidence type="ECO:0000256" key="14">
    <source>
        <dbReference type="ARBA" id="ARBA00023303"/>
    </source>
</evidence>
<evidence type="ECO:0000313" key="21">
    <source>
        <dbReference type="Proteomes" id="UP000515140"/>
    </source>
</evidence>
<evidence type="ECO:0000259" key="20">
    <source>
        <dbReference type="Pfam" id="PF02932"/>
    </source>
</evidence>
<keyword evidence="1 18" id="KW-0813">Transport</keyword>
<dbReference type="InterPro" id="IPR036719">
    <property type="entry name" value="Neuro-gated_channel_TM_sf"/>
</dbReference>
<evidence type="ECO:0000256" key="13">
    <source>
        <dbReference type="ARBA" id="ARBA00023257"/>
    </source>
</evidence>
<dbReference type="InterPro" id="IPR008059">
    <property type="entry name" value="GABAAa_rho2_rcpt"/>
</dbReference>
<feature type="transmembrane region" description="Helical" evidence="18">
    <location>
        <begin position="468"/>
        <end position="485"/>
    </location>
</feature>
<dbReference type="InterPro" id="IPR036734">
    <property type="entry name" value="Neur_chan_lig-bd_sf"/>
</dbReference>
<dbReference type="SUPFAM" id="SSF63712">
    <property type="entry name" value="Nicotinic receptor ligand binding domain-like"/>
    <property type="match status" value="1"/>
</dbReference>
<dbReference type="PRINTS" id="PR01672">
    <property type="entry name" value="GABAARRHO2"/>
</dbReference>
<evidence type="ECO:0000256" key="5">
    <source>
        <dbReference type="ARBA" id="ARBA00022989"/>
    </source>
</evidence>
<dbReference type="AlphaFoldDB" id="A0A6P5IJ38"/>
<protein>
    <recommendedName>
        <fullName evidence="16">GABA(C) receptor</fullName>
    </recommendedName>
</protein>
<dbReference type="InterPro" id="IPR006201">
    <property type="entry name" value="Neur_channel"/>
</dbReference>
<dbReference type="CDD" id="cd19059">
    <property type="entry name" value="LGIC_TM_GABAAR_rho"/>
    <property type="match status" value="1"/>
</dbReference>
<dbReference type="InterPro" id="IPR008057">
    <property type="entry name" value="GABAAa_rho_rcpt"/>
</dbReference>
<evidence type="ECO:0000256" key="8">
    <source>
        <dbReference type="ARBA" id="ARBA00023136"/>
    </source>
</evidence>
<evidence type="ECO:0000256" key="2">
    <source>
        <dbReference type="ARBA" id="ARBA00022475"/>
    </source>
</evidence>
<evidence type="ECO:0000256" key="15">
    <source>
        <dbReference type="ARBA" id="ARBA00024167"/>
    </source>
</evidence>
<dbReference type="InterPro" id="IPR006028">
    <property type="entry name" value="GABAA/Glycine_rcpt"/>
</dbReference>
<name>A0A6P5IJ38_PHACI</name>
<proteinExistence type="inferred from homology"/>
<dbReference type="GeneID" id="110192041"/>
<dbReference type="Pfam" id="PF02932">
    <property type="entry name" value="Neur_chan_memb"/>
    <property type="match status" value="1"/>
</dbReference>
<keyword evidence="5 18" id="KW-1133">Transmembrane helix</keyword>
<accession>A0A6P5IJ38</accession>
<feature type="transmembrane region" description="Helical" evidence="18">
    <location>
        <begin position="283"/>
        <end position="307"/>
    </location>
</feature>
<dbReference type="InterPro" id="IPR038050">
    <property type="entry name" value="Neuro_actylchol_rec"/>
</dbReference>
<evidence type="ECO:0000313" key="22">
    <source>
        <dbReference type="RefSeq" id="XP_020818734.1"/>
    </source>
</evidence>
<evidence type="ECO:0000256" key="18">
    <source>
        <dbReference type="RuleBase" id="RU000687"/>
    </source>
</evidence>
<dbReference type="PANTHER" id="PTHR18945">
    <property type="entry name" value="NEUROTRANSMITTER GATED ION CHANNEL"/>
    <property type="match status" value="1"/>
</dbReference>
<comment type="catalytic activity">
    <reaction evidence="15">
        <text>chloride(in) = chloride(out)</text>
        <dbReference type="Rhea" id="RHEA:29823"/>
        <dbReference type="ChEBI" id="CHEBI:17996"/>
    </reaction>
</comment>
<dbReference type="InterPro" id="IPR006202">
    <property type="entry name" value="Neur_chan_lig-bd"/>
</dbReference>
<evidence type="ECO:0000256" key="11">
    <source>
        <dbReference type="ARBA" id="ARBA00023180"/>
    </source>
</evidence>
<keyword evidence="6" id="KW-0770">Synapse</keyword>
<dbReference type="PRINTS" id="PR01670">
    <property type="entry name" value="GABAARRHO"/>
</dbReference>
<dbReference type="Gene3D" id="2.70.170.10">
    <property type="entry name" value="Neurotransmitter-gated ion-channel ligand-binding domain"/>
    <property type="match status" value="1"/>
</dbReference>
<evidence type="ECO:0000256" key="12">
    <source>
        <dbReference type="ARBA" id="ARBA00023214"/>
    </source>
</evidence>
<feature type="transmembrane region" description="Helical" evidence="18">
    <location>
        <begin position="20"/>
        <end position="43"/>
    </location>
</feature>